<evidence type="ECO:0000313" key="4">
    <source>
        <dbReference type="Proteomes" id="UP001140513"/>
    </source>
</evidence>
<dbReference type="GO" id="GO:0033617">
    <property type="term" value="P:mitochondrial respiratory chain complex IV assembly"/>
    <property type="evidence" value="ECO:0007669"/>
    <property type="project" value="TreeGrafter"/>
</dbReference>
<dbReference type="Proteomes" id="UP001140513">
    <property type="component" value="Unassembled WGS sequence"/>
</dbReference>
<dbReference type="AlphaFoldDB" id="A0A9W9C9R1"/>
<feature type="compositionally biased region" description="Basic and acidic residues" evidence="1">
    <location>
        <begin position="63"/>
        <end position="73"/>
    </location>
</feature>
<dbReference type="RefSeq" id="XP_056069919.1">
    <property type="nucleotide sequence ID" value="XM_056215672.1"/>
</dbReference>
<keyword evidence="2" id="KW-0732">Signal</keyword>
<evidence type="ECO:0000313" key="3">
    <source>
        <dbReference type="EMBL" id="KAJ4351563.1"/>
    </source>
</evidence>
<feature type="region of interest" description="Disordered" evidence="1">
    <location>
        <begin position="106"/>
        <end position="138"/>
    </location>
</feature>
<feature type="signal peptide" evidence="2">
    <location>
        <begin position="1"/>
        <end position="28"/>
    </location>
</feature>
<feature type="chain" id="PRO_5040904740" description="Alpha-1,3-mannosyltransferase" evidence="2">
    <location>
        <begin position="29"/>
        <end position="138"/>
    </location>
</feature>
<feature type="region of interest" description="Disordered" evidence="1">
    <location>
        <begin position="36"/>
        <end position="73"/>
    </location>
</feature>
<name>A0A9W9C9R1_9PLEO</name>
<comment type="caution">
    <text evidence="3">The sequence shown here is derived from an EMBL/GenBank/DDBJ whole genome shotgun (WGS) entry which is preliminary data.</text>
</comment>
<dbReference type="PANTHER" id="PTHR40020">
    <property type="entry name" value="CYTOCHROME C OXIDASE ASSEMBLY FACTOR 2"/>
    <property type="match status" value="1"/>
</dbReference>
<dbReference type="OrthoDB" id="5410040at2759"/>
<evidence type="ECO:0008006" key="5">
    <source>
        <dbReference type="Google" id="ProtNLM"/>
    </source>
</evidence>
<organism evidence="3 4">
    <name type="scientific">Didymosphaeria variabile</name>
    <dbReference type="NCBI Taxonomy" id="1932322"/>
    <lineage>
        <taxon>Eukaryota</taxon>
        <taxon>Fungi</taxon>
        <taxon>Dikarya</taxon>
        <taxon>Ascomycota</taxon>
        <taxon>Pezizomycotina</taxon>
        <taxon>Dothideomycetes</taxon>
        <taxon>Pleosporomycetidae</taxon>
        <taxon>Pleosporales</taxon>
        <taxon>Massarineae</taxon>
        <taxon>Didymosphaeriaceae</taxon>
        <taxon>Didymosphaeria</taxon>
    </lineage>
</organism>
<evidence type="ECO:0000256" key="1">
    <source>
        <dbReference type="SAM" id="MobiDB-lite"/>
    </source>
</evidence>
<gene>
    <name evidence="3" type="ORF">N0V89_006906</name>
</gene>
<evidence type="ECO:0000256" key="2">
    <source>
        <dbReference type="SAM" id="SignalP"/>
    </source>
</evidence>
<proteinExistence type="predicted"/>
<dbReference type="EMBL" id="JAPEUX010000005">
    <property type="protein sequence ID" value="KAJ4351563.1"/>
    <property type="molecule type" value="Genomic_DNA"/>
</dbReference>
<protein>
    <recommendedName>
        <fullName evidence="5">Alpha-1,3-mannosyltransferase</fullName>
    </recommendedName>
</protein>
<accession>A0A9W9C9R1</accession>
<sequence length="138" mass="15379">MPPHLHPRSRSTMSLFTTTLAVSFLVVATPHLLPCPVDPRTLADSPDPNALSGQPKRRRRRVPKEETCNDIMSEERRKIKEAEEWATPKRECPVPKPGGLIGQVLGLKKAEEEEEQPSITTQVQRARRKPTSADGEGP</sequence>
<reference evidence="3" key="1">
    <citation type="submission" date="2022-10" db="EMBL/GenBank/DDBJ databases">
        <title>Tapping the CABI collections for fungal endophytes: first genome assemblies for Collariella, Neodidymelliopsis, Ascochyta clinopodiicola, Didymella pomorum, Didymosphaeria variabile, Neocosmospora piperis and Neocucurbitaria cava.</title>
        <authorList>
            <person name="Hill R."/>
        </authorList>
    </citation>
    <scope>NUCLEOTIDE SEQUENCE</scope>
    <source>
        <strain evidence="3">IMI 356815</strain>
    </source>
</reference>
<keyword evidence="4" id="KW-1185">Reference proteome</keyword>
<dbReference type="GeneID" id="80910436"/>
<dbReference type="PANTHER" id="PTHR40020:SF1">
    <property type="entry name" value="CYTOCHROME C OXIDASE ASSEMBLY FACTOR 2"/>
    <property type="match status" value="1"/>
</dbReference>
<dbReference type="GO" id="GO:0005759">
    <property type="term" value="C:mitochondrial matrix"/>
    <property type="evidence" value="ECO:0007669"/>
    <property type="project" value="TreeGrafter"/>
</dbReference>